<sequence>MPPRLRKRAKVTYTEDDDTKPAPTKAKAGGSKAKKAKSDGAVARRGDRHIRGKRGGLEDMPGMPLDVLIEIFGFLHPRDLLNLARTTREFRDFLMSRDAISFWKASRKQVEGLPDPPPGVSEPAYANFLFFNYCHGCLKTGSHVMIYWKFLARYCKACKTDCLVSNTYKATGAIMSEFRALVPSERSILNAVTLKDGRHYYLWYQKAEVDQLAEQYNALLKSEPDKRRAFVLERIASVEQRHKMAAALDEWHEGIKKETLAEKDALRDERVDAVLEKLRAEGWGDEVDRMSEQAISRLASLDGVNRPTKLTERSWKSIRDAVFELMEKVRADRLEAEFNHMIKARLPYLKAVLFEYIHSQWLLDRKNVPVTYASVLDCALFPEVRAVLADDSEDVTKESIMAKLTDLIPPLVMKWMEERKNEFRSFVRAGLSGTDAASAPEPLDLALVAFKCHCHSSNGQRIRFPEVLHDRCFRDPTTRPSNDPYERAVAALSVPYHMVPVVERLYQTRDSIVDTRYLLRREVIKACGMDPDTVTIAEMDACDARLRCRLCGTLARQEIHNWRTAQEHGLQRHEGYGMAETDTVRGYWERVPEEYAAQARALEVSIVKQNREKGKYPNENLVCAWCWSSPNNEYEMKAHMAQRHDITQPQLDVDWFLDTQPFSVWMYSPIFADFKSTEKAQVDAGVAFFATF</sequence>
<dbReference type="InterPro" id="IPR036047">
    <property type="entry name" value="F-box-like_dom_sf"/>
</dbReference>
<organism evidence="3 4">
    <name type="scientific">Lentinus tigrinus ALCF2SS1-6</name>
    <dbReference type="NCBI Taxonomy" id="1328759"/>
    <lineage>
        <taxon>Eukaryota</taxon>
        <taxon>Fungi</taxon>
        <taxon>Dikarya</taxon>
        <taxon>Basidiomycota</taxon>
        <taxon>Agaricomycotina</taxon>
        <taxon>Agaricomycetes</taxon>
        <taxon>Polyporales</taxon>
        <taxon>Polyporaceae</taxon>
        <taxon>Lentinus</taxon>
    </lineage>
</organism>
<name>A0A5C2S2G2_9APHY</name>
<evidence type="ECO:0000259" key="2">
    <source>
        <dbReference type="PROSITE" id="PS50181"/>
    </source>
</evidence>
<dbReference type="SUPFAM" id="SSF81383">
    <property type="entry name" value="F-box domain"/>
    <property type="match status" value="1"/>
</dbReference>
<evidence type="ECO:0000313" key="4">
    <source>
        <dbReference type="Proteomes" id="UP000313359"/>
    </source>
</evidence>
<feature type="region of interest" description="Disordered" evidence="1">
    <location>
        <begin position="1"/>
        <end position="56"/>
    </location>
</feature>
<dbReference type="SMART" id="SM00256">
    <property type="entry name" value="FBOX"/>
    <property type="match status" value="1"/>
</dbReference>
<gene>
    <name evidence="3" type="ORF">L227DRAFT_530287</name>
</gene>
<proteinExistence type="predicted"/>
<feature type="compositionally biased region" description="Low complexity" evidence="1">
    <location>
        <begin position="21"/>
        <end position="31"/>
    </location>
</feature>
<dbReference type="PROSITE" id="PS50181">
    <property type="entry name" value="FBOX"/>
    <property type="match status" value="1"/>
</dbReference>
<dbReference type="InterPro" id="IPR001810">
    <property type="entry name" value="F-box_dom"/>
</dbReference>
<dbReference type="CDD" id="cd09917">
    <property type="entry name" value="F-box_SF"/>
    <property type="match status" value="1"/>
</dbReference>
<dbReference type="OrthoDB" id="2322499at2759"/>
<dbReference type="Pfam" id="PF12937">
    <property type="entry name" value="F-box-like"/>
    <property type="match status" value="1"/>
</dbReference>
<feature type="compositionally biased region" description="Basic and acidic residues" evidence="1">
    <location>
        <begin position="36"/>
        <end position="45"/>
    </location>
</feature>
<dbReference type="EMBL" id="ML122280">
    <property type="protein sequence ID" value="RPD57601.1"/>
    <property type="molecule type" value="Genomic_DNA"/>
</dbReference>
<reference evidence="3" key="1">
    <citation type="journal article" date="2018" name="Genome Biol. Evol.">
        <title>Genomics and development of Lentinus tigrinus, a white-rot wood-decaying mushroom with dimorphic fruiting bodies.</title>
        <authorList>
            <person name="Wu B."/>
            <person name="Xu Z."/>
            <person name="Knudson A."/>
            <person name="Carlson A."/>
            <person name="Chen N."/>
            <person name="Kovaka S."/>
            <person name="LaButti K."/>
            <person name="Lipzen A."/>
            <person name="Pennachio C."/>
            <person name="Riley R."/>
            <person name="Schakwitz W."/>
            <person name="Umezawa K."/>
            <person name="Ohm R.A."/>
            <person name="Grigoriev I.V."/>
            <person name="Nagy L.G."/>
            <person name="Gibbons J."/>
            <person name="Hibbett D."/>
        </authorList>
    </citation>
    <scope>NUCLEOTIDE SEQUENCE [LARGE SCALE GENOMIC DNA]</scope>
    <source>
        <strain evidence="3">ALCF2SS1-6</strain>
    </source>
</reference>
<accession>A0A5C2S2G2</accession>
<keyword evidence="4" id="KW-1185">Reference proteome</keyword>
<protein>
    <recommendedName>
        <fullName evidence="2">F-box domain-containing protein</fullName>
    </recommendedName>
</protein>
<dbReference type="Proteomes" id="UP000313359">
    <property type="component" value="Unassembled WGS sequence"/>
</dbReference>
<dbReference type="AlphaFoldDB" id="A0A5C2S2G2"/>
<feature type="domain" description="F-box" evidence="2">
    <location>
        <begin position="57"/>
        <end position="106"/>
    </location>
</feature>
<evidence type="ECO:0000313" key="3">
    <source>
        <dbReference type="EMBL" id="RPD57601.1"/>
    </source>
</evidence>
<evidence type="ECO:0000256" key="1">
    <source>
        <dbReference type="SAM" id="MobiDB-lite"/>
    </source>
</evidence>
<feature type="compositionally biased region" description="Basic residues" evidence="1">
    <location>
        <begin position="1"/>
        <end position="10"/>
    </location>
</feature>